<name>A0ACD5IKV2_9PROT</name>
<reference evidence="1 2" key="1">
    <citation type="journal article" date="2021" name="ISME J.">
        <title>Genomic evolution of the class Acidithiobacillia: deep-branching Proteobacteria living in extreme acidic conditions.</title>
        <authorList>
            <person name="Moya-Beltran A."/>
            <person name="Beard S."/>
            <person name="Rojas-Villalobos C."/>
            <person name="Issotta F."/>
            <person name="Gallardo Y."/>
            <person name="Ulloa R."/>
            <person name="Giaveno A."/>
            <person name="Degli Esposti M."/>
            <person name="Johnson D.B."/>
            <person name="Quatrini R."/>
        </authorList>
    </citation>
    <scope>NUCLEOTIDE SEQUENCE [LARGE SCALE GENOMIC DNA]</scope>
    <source>
        <strain evidence="1 2">CF3</strain>
    </source>
</reference>
<dbReference type="EMBL" id="CP130946">
    <property type="protein sequence ID" value="XRP74084.1"/>
    <property type="molecule type" value="Genomic_DNA"/>
</dbReference>
<keyword evidence="1" id="KW-0282">Flagellum</keyword>
<dbReference type="Proteomes" id="UP001196097">
    <property type="component" value="Chromosome"/>
</dbReference>
<keyword evidence="1" id="KW-0969">Cilium</keyword>
<organism evidence="1 2">
    <name type="scientific">Acidithiobacillus ferruginosus</name>
    <dbReference type="NCBI Taxonomy" id="3063951"/>
    <lineage>
        <taxon>Bacteria</taxon>
        <taxon>Pseudomonadati</taxon>
        <taxon>Pseudomonadota</taxon>
        <taxon>Acidithiobacillia</taxon>
        <taxon>Acidithiobacillales</taxon>
        <taxon>Acidithiobacillaceae</taxon>
        <taxon>Acidithiobacillus</taxon>
    </lineage>
</organism>
<gene>
    <name evidence="1" type="primary">flhF</name>
    <name evidence="1" type="ORF">HF292_005385</name>
</gene>
<proteinExistence type="predicted"/>
<protein>
    <submittedName>
        <fullName evidence="1">Flagellar biosynthesis protein FlhF</fullName>
    </submittedName>
</protein>
<evidence type="ECO:0000313" key="1">
    <source>
        <dbReference type="EMBL" id="XRP74084.1"/>
    </source>
</evidence>
<evidence type="ECO:0000313" key="2">
    <source>
        <dbReference type="Proteomes" id="UP001196097"/>
    </source>
</evidence>
<keyword evidence="1" id="KW-0966">Cell projection</keyword>
<sequence length="389" mass="41821">MKIRRFNGASTRDVLQQIRTALGADAVILSNRDVDGGVEIVAAIDFDEKQWAEVTPTPSWPEPLRGVPAKLPAEDIPTMSTKPPLSVPERVAPMAVSGSATMGATPLRNELQALRQLVEKRWGSLRASKLAREVLTDMGFSAGWATQIAQQAADEAWEAPLRAALEERVGLSENPLGKGGIFAVLGPTGSGKTTSIAKLAAAQVLRHGPHSVALLTTDTYRIAGVEQLGIYARILGVPLEVIRGPEDLFQALEKHSQRPWIFIDTIGMSPRDQRLGEQLQWLAALGPQAHRFLLISAGLSDKSLSTVLAPYADLPLAGAILSKVDEAPAFGGALEWLAQHHLPIAYYSDGQKVPEDLHEARWDALIHVLQSVSAGDAVASTAHNRYHGA</sequence>
<keyword evidence="2" id="KW-1185">Reference proteome</keyword>
<accession>A0ACD5IKV2</accession>